<feature type="transmembrane region" description="Helical" evidence="5">
    <location>
        <begin position="122"/>
        <end position="141"/>
    </location>
</feature>
<keyword evidence="4 5" id="KW-0472">Membrane</keyword>
<feature type="domain" description="EXS" evidence="6">
    <location>
        <begin position="71"/>
        <end position="145"/>
    </location>
</feature>
<keyword evidence="3 5" id="KW-1133">Transmembrane helix</keyword>
<keyword evidence="2 5" id="KW-0812">Transmembrane</keyword>
<evidence type="ECO:0000256" key="5">
    <source>
        <dbReference type="SAM" id="Phobius"/>
    </source>
</evidence>
<dbReference type="GO" id="GO:0016020">
    <property type="term" value="C:membrane"/>
    <property type="evidence" value="ECO:0007669"/>
    <property type="project" value="UniProtKB-SubCell"/>
</dbReference>
<sequence length="189" mass="21126">MCCLGSHIVTHSRHALYCHGVSPYGAFNTFGIRMLLAVGASSSAYCLLYVCGLESLTTSIPHFVWMRVCSLCRIFEAPDFVDNFFFDVFTSLSKDYADLTGATCSILGVWGLHINWLCGHHSILALIFSLFPFLIRILLSIRVYCYRPVSPRGQVALAVFWNGLMIGYSINDLMWTLKYIVTTENGGIT</sequence>
<protein>
    <recommendedName>
        <fullName evidence="6">EXS domain-containing protein</fullName>
    </recommendedName>
</protein>
<accession>A0AAD4XIQ5</accession>
<feature type="transmembrane region" description="Helical" evidence="5">
    <location>
        <begin position="153"/>
        <end position="170"/>
    </location>
</feature>
<dbReference type="AlphaFoldDB" id="A0AAD4XIQ5"/>
<keyword evidence="8" id="KW-1185">Reference proteome</keyword>
<dbReference type="InterPro" id="IPR004342">
    <property type="entry name" value="EXS_C"/>
</dbReference>
<comment type="subcellular location">
    <subcellularLocation>
        <location evidence="1">Membrane</location>
        <topology evidence="1">Multi-pass membrane protein</topology>
    </subcellularLocation>
</comment>
<feature type="transmembrane region" description="Helical" evidence="5">
    <location>
        <begin position="96"/>
        <end position="116"/>
    </location>
</feature>
<proteinExistence type="predicted"/>
<evidence type="ECO:0000313" key="7">
    <source>
        <dbReference type="EMBL" id="KAI3917585.1"/>
    </source>
</evidence>
<dbReference type="EMBL" id="JAJJMB010008983">
    <property type="protein sequence ID" value="KAI3917585.1"/>
    <property type="molecule type" value="Genomic_DNA"/>
</dbReference>
<evidence type="ECO:0000259" key="6">
    <source>
        <dbReference type="Pfam" id="PF03124"/>
    </source>
</evidence>
<reference evidence="7" key="1">
    <citation type="submission" date="2022-04" db="EMBL/GenBank/DDBJ databases">
        <title>A functionally conserved STORR gene fusion in Papaver species that diverged 16.8 million years ago.</title>
        <authorList>
            <person name="Catania T."/>
        </authorList>
    </citation>
    <scope>NUCLEOTIDE SEQUENCE</scope>
    <source>
        <strain evidence="7">S-188037</strain>
    </source>
</reference>
<dbReference type="Proteomes" id="UP001202328">
    <property type="component" value="Unassembled WGS sequence"/>
</dbReference>
<gene>
    <name evidence="7" type="ORF">MKW98_021347</name>
</gene>
<dbReference type="Pfam" id="PF03124">
    <property type="entry name" value="EXS"/>
    <property type="match status" value="1"/>
</dbReference>
<evidence type="ECO:0000256" key="3">
    <source>
        <dbReference type="ARBA" id="ARBA00022989"/>
    </source>
</evidence>
<organism evidence="7 8">
    <name type="scientific">Papaver atlanticum</name>
    <dbReference type="NCBI Taxonomy" id="357466"/>
    <lineage>
        <taxon>Eukaryota</taxon>
        <taxon>Viridiplantae</taxon>
        <taxon>Streptophyta</taxon>
        <taxon>Embryophyta</taxon>
        <taxon>Tracheophyta</taxon>
        <taxon>Spermatophyta</taxon>
        <taxon>Magnoliopsida</taxon>
        <taxon>Ranunculales</taxon>
        <taxon>Papaveraceae</taxon>
        <taxon>Papaveroideae</taxon>
        <taxon>Papaver</taxon>
    </lineage>
</organism>
<comment type="caution">
    <text evidence="7">The sequence shown here is derived from an EMBL/GenBank/DDBJ whole genome shotgun (WGS) entry which is preliminary data.</text>
</comment>
<evidence type="ECO:0000256" key="2">
    <source>
        <dbReference type="ARBA" id="ARBA00022692"/>
    </source>
</evidence>
<evidence type="ECO:0000256" key="4">
    <source>
        <dbReference type="ARBA" id="ARBA00023136"/>
    </source>
</evidence>
<name>A0AAD4XIQ5_9MAGN</name>
<evidence type="ECO:0000256" key="1">
    <source>
        <dbReference type="ARBA" id="ARBA00004141"/>
    </source>
</evidence>
<feature type="transmembrane region" description="Helical" evidence="5">
    <location>
        <begin position="30"/>
        <end position="51"/>
    </location>
</feature>
<evidence type="ECO:0000313" key="8">
    <source>
        <dbReference type="Proteomes" id="UP001202328"/>
    </source>
</evidence>